<feature type="domain" description="Integrase catalytic" evidence="1">
    <location>
        <begin position="125"/>
        <end position="307"/>
    </location>
</feature>
<dbReference type="Gene3D" id="3.30.420.10">
    <property type="entry name" value="Ribonuclease H-like superfamily/Ribonuclease H"/>
    <property type="match status" value="1"/>
</dbReference>
<dbReference type="InterPro" id="IPR036397">
    <property type="entry name" value="RNaseH_sf"/>
</dbReference>
<dbReference type="InterPro" id="IPR047656">
    <property type="entry name" value="IS481-like_transpos"/>
</dbReference>
<evidence type="ECO:0000313" key="2">
    <source>
        <dbReference type="EMBL" id="QNP49121.1"/>
    </source>
</evidence>
<dbReference type="SUPFAM" id="SSF53098">
    <property type="entry name" value="Ribonuclease H-like"/>
    <property type="match status" value="1"/>
</dbReference>
<protein>
    <submittedName>
        <fullName evidence="2">IS481 family transposase</fullName>
    </submittedName>
</protein>
<dbReference type="InterPro" id="IPR001584">
    <property type="entry name" value="Integrase_cat-core"/>
</dbReference>
<dbReference type="InterPro" id="IPR012337">
    <property type="entry name" value="RNaseH-like_sf"/>
</dbReference>
<gene>
    <name evidence="2" type="ORF">H9K75_02960</name>
</gene>
<accession>A0A7H0GLF5</accession>
<dbReference type="KEGG" id="daer:H9K75_02960"/>
<dbReference type="EMBL" id="CP060783">
    <property type="protein sequence ID" value="QNP49121.1"/>
    <property type="molecule type" value="Genomic_DNA"/>
</dbReference>
<dbReference type="NCBIfam" id="NF033577">
    <property type="entry name" value="transpos_IS481"/>
    <property type="match status" value="1"/>
</dbReference>
<dbReference type="Pfam" id="PF13683">
    <property type="entry name" value="rve_3"/>
    <property type="match status" value="1"/>
</dbReference>
<organism evidence="2 3">
    <name type="scientific">Diaphorobacter aerolatus</name>
    <dbReference type="NCBI Taxonomy" id="1288495"/>
    <lineage>
        <taxon>Bacteria</taxon>
        <taxon>Pseudomonadati</taxon>
        <taxon>Pseudomonadota</taxon>
        <taxon>Betaproteobacteria</taxon>
        <taxon>Burkholderiales</taxon>
        <taxon>Comamonadaceae</taxon>
        <taxon>Diaphorobacter</taxon>
    </lineage>
</organism>
<name>A0A7H0GLF5_9BURK</name>
<dbReference type="PANTHER" id="PTHR35004">
    <property type="entry name" value="TRANSPOSASE RV3428C-RELATED"/>
    <property type="match status" value="1"/>
</dbReference>
<proteinExistence type="predicted"/>
<dbReference type="RefSeq" id="WP_187724713.1">
    <property type="nucleotide sequence ID" value="NZ_CP060783.1"/>
</dbReference>
<evidence type="ECO:0000259" key="1">
    <source>
        <dbReference type="PROSITE" id="PS50994"/>
    </source>
</evidence>
<dbReference type="Proteomes" id="UP000516028">
    <property type="component" value="Chromosome"/>
</dbReference>
<sequence>MSQVHAQARTTPRTRAEIKASTETLAQLAERYNISRATVLKWKHRETPDDLSHRPHKLHTTLSPVQEAIAVELRCLLPLDDLVALVREFINPHVSRAGLDRCLRRHSVANLRELQAKAQADAGTDTQRPAKTFKDYEPGFVHVDIKYLPQMPDEQHRRYLFVAIDRATRWVFMHIYGDQSEDSSVDFLNRLEHAAPMKIVKLLTDNGSQFTDRFTRRARQPSGQHQFDVRCKALGIEHRLCPPRHPQTNGMVERFNGRISEVLKQTRFASAAQLEATLMSYVKTYNHQIPQRALDHLAPVQSMKDWYSKKPELFKKRVYNQSGPDK</sequence>
<dbReference type="GO" id="GO:0003676">
    <property type="term" value="F:nucleic acid binding"/>
    <property type="evidence" value="ECO:0007669"/>
    <property type="project" value="InterPro"/>
</dbReference>
<reference evidence="2 3" key="1">
    <citation type="submission" date="2020-08" db="EMBL/GenBank/DDBJ databases">
        <title>Genome sequence of Diaphorobacter aerolatus KACC 16536T.</title>
        <authorList>
            <person name="Hyun D.-W."/>
            <person name="Bae J.-W."/>
        </authorList>
    </citation>
    <scope>NUCLEOTIDE SEQUENCE [LARGE SCALE GENOMIC DNA]</scope>
    <source>
        <strain evidence="2 3">KACC 16536</strain>
    </source>
</reference>
<evidence type="ECO:0000313" key="3">
    <source>
        <dbReference type="Proteomes" id="UP000516028"/>
    </source>
</evidence>
<dbReference type="AlphaFoldDB" id="A0A7H0GLF5"/>
<dbReference type="PANTHER" id="PTHR35004:SF7">
    <property type="entry name" value="INTEGRASE PROTEIN"/>
    <property type="match status" value="1"/>
</dbReference>
<dbReference type="GO" id="GO:0015074">
    <property type="term" value="P:DNA integration"/>
    <property type="evidence" value="ECO:0007669"/>
    <property type="project" value="InterPro"/>
</dbReference>
<keyword evidence="3" id="KW-1185">Reference proteome</keyword>
<dbReference type="PROSITE" id="PS50994">
    <property type="entry name" value="INTEGRASE"/>
    <property type="match status" value="1"/>
</dbReference>